<organism evidence="2 3">
    <name type="scientific">Hyphomicrobium facile</name>
    <dbReference type="NCBI Taxonomy" id="51670"/>
    <lineage>
        <taxon>Bacteria</taxon>
        <taxon>Pseudomonadati</taxon>
        <taxon>Pseudomonadota</taxon>
        <taxon>Alphaproteobacteria</taxon>
        <taxon>Hyphomicrobiales</taxon>
        <taxon>Hyphomicrobiaceae</taxon>
        <taxon>Hyphomicrobium</taxon>
    </lineage>
</organism>
<protein>
    <submittedName>
        <fullName evidence="2">Glyoxalase superfamily enzyme, possibly 3-demethylubiquinone-9 3-methyltransferase</fullName>
    </submittedName>
</protein>
<keyword evidence="2" id="KW-0808">Transferase</keyword>
<dbReference type="GO" id="GO:0032259">
    <property type="term" value="P:methylation"/>
    <property type="evidence" value="ECO:0007669"/>
    <property type="project" value="UniProtKB-KW"/>
</dbReference>
<dbReference type="InterPro" id="IPR029068">
    <property type="entry name" value="Glyas_Bleomycin-R_OHBP_Dase"/>
</dbReference>
<dbReference type="STRING" id="51670.SAMN04488557_1361"/>
<dbReference type="Pfam" id="PF06983">
    <property type="entry name" value="3-dmu-9_3-mt"/>
    <property type="match status" value="1"/>
</dbReference>
<dbReference type="RefSeq" id="WP_210186953.1">
    <property type="nucleotide sequence ID" value="NZ_FPCH01000001.1"/>
</dbReference>
<keyword evidence="2" id="KW-0489">Methyltransferase</keyword>
<dbReference type="PANTHER" id="PTHR33990">
    <property type="entry name" value="PROTEIN YJDN-RELATED"/>
    <property type="match status" value="1"/>
</dbReference>
<dbReference type="EMBL" id="FPCH01000001">
    <property type="protein sequence ID" value="SFV29900.1"/>
    <property type="molecule type" value="Genomic_DNA"/>
</dbReference>
<dbReference type="CDD" id="cd06588">
    <property type="entry name" value="PhnB_like"/>
    <property type="match status" value="1"/>
</dbReference>
<dbReference type="InterPro" id="IPR009725">
    <property type="entry name" value="3_dmu_93_MTrfase"/>
</dbReference>
<evidence type="ECO:0000313" key="3">
    <source>
        <dbReference type="Proteomes" id="UP000199423"/>
    </source>
</evidence>
<name>A0A1I7N5H2_9HYPH</name>
<proteinExistence type="predicted"/>
<accession>A0A1I7N5H2</accession>
<dbReference type="InterPro" id="IPR028973">
    <property type="entry name" value="PhnB-like"/>
</dbReference>
<keyword evidence="3" id="KW-1185">Reference proteome</keyword>
<dbReference type="PIRSF" id="PIRSF021700">
    <property type="entry name" value="3_dmu_93_MTrfase"/>
    <property type="match status" value="1"/>
</dbReference>
<gene>
    <name evidence="2" type="ORF">SAMN04488557_1361</name>
</gene>
<dbReference type="SUPFAM" id="SSF54593">
    <property type="entry name" value="Glyoxalase/Bleomycin resistance protein/Dihydroxybiphenyl dioxygenase"/>
    <property type="match status" value="1"/>
</dbReference>
<sequence length="158" mass="16975">MTIRSVTPFLWFNTEAEDAANFYVSLFPNAKITNVSRYGDAGPGPKGSAMVVGFEISGQRLVALNGGPNFKLDEAFSLLVDCTEQEDIDRLWSALGQGGSYNACGWLKDRFGLSWQINYAGLPDLISGPNGGKVMAAMMGMTKIDIQALKDARAGAQT</sequence>
<reference evidence="3" key="1">
    <citation type="submission" date="2016-10" db="EMBL/GenBank/DDBJ databases">
        <authorList>
            <person name="Varghese N."/>
            <person name="Submissions S."/>
        </authorList>
    </citation>
    <scope>NUCLEOTIDE SEQUENCE [LARGE SCALE GENOMIC DNA]</scope>
    <source>
        <strain evidence="3">DSM 1565</strain>
    </source>
</reference>
<dbReference type="AlphaFoldDB" id="A0A1I7N5H2"/>
<evidence type="ECO:0000313" key="2">
    <source>
        <dbReference type="EMBL" id="SFV29900.1"/>
    </source>
</evidence>
<dbReference type="Gene3D" id="3.10.180.10">
    <property type="entry name" value="2,3-Dihydroxybiphenyl 1,2-Dioxygenase, domain 1"/>
    <property type="match status" value="1"/>
</dbReference>
<feature type="domain" description="PhnB-like" evidence="1">
    <location>
        <begin position="5"/>
        <end position="117"/>
    </location>
</feature>
<evidence type="ECO:0000259" key="1">
    <source>
        <dbReference type="Pfam" id="PF06983"/>
    </source>
</evidence>
<keyword evidence="2" id="KW-0830">Ubiquinone</keyword>
<dbReference type="Proteomes" id="UP000199423">
    <property type="component" value="Unassembled WGS sequence"/>
</dbReference>
<dbReference type="GO" id="GO:0008168">
    <property type="term" value="F:methyltransferase activity"/>
    <property type="evidence" value="ECO:0007669"/>
    <property type="project" value="UniProtKB-KW"/>
</dbReference>